<evidence type="ECO:0000313" key="1">
    <source>
        <dbReference type="EMBL" id="KAJ2973956.1"/>
    </source>
</evidence>
<sequence>MAGKQLGKLRQLVGEVISTRDKTIQSDEFRELEHDIELRRQGLWSPCNVVLSLAFPCSNLVSPIGQLTSTYYRLDIASDDYRRYLEKKKLSEAVDHADKLLAIDALGVVMIKHGEEFGENSAYGQSLVNFGRAHCTIASLQESFAMAFEDTYLASIRQSEDEIKEYQAQRKKLESRRLSYDAAITKLEKVKGSKKEKEKEREEAEEEYDNAKARYEETLEDVRARMWAIQENEVVQLRELTNFLDLELSFIRSFYEELQRVRNEWIDEDIEEARRTKGKATAATSCTGISDAVNPVYQV</sequence>
<comment type="caution">
    <text evidence="1">The sequence shown here is derived from an EMBL/GenBank/DDBJ whole genome shotgun (WGS) entry which is preliminary data.</text>
</comment>
<gene>
    <name evidence="1" type="ORF">NUW54_g11970</name>
</gene>
<keyword evidence="2" id="KW-1185">Reference proteome</keyword>
<name>A0ACC1N5Q3_9APHY</name>
<reference evidence="1" key="1">
    <citation type="submission" date="2022-08" db="EMBL/GenBank/DDBJ databases">
        <title>Genome Sequence of Pycnoporus sanguineus.</title>
        <authorList>
            <person name="Buettner E."/>
        </authorList>
    </citation>
    <scope>NUCLEOTIDE SEQUENCE</scope>
    <source>
        <strain evidence="1">CG-C14</strain>
    </source>
</reference>
<accession>A0ACC1N5Q3</accession>
<evidence type="ECO:0000313" key="2">
    <source>
        <dbReference type="Proteomes" id="UP001144978"/>
    </source>
</evidence>
<dbReference type="Proteomes" id="UP001144978">
    <property type="component" value="Unassembled WGS sequence"/>
</dbReference>
<organism evidence="1 2">
    <name type="scientific">Trametes sanguinea</name>
    <dbReference type="NCBI Taxonomy" id="158606"/>
    <lineage>
        <taxon>Eukaryota</taxon>
        <taxon>Fungi</taxon>
        <taxon>Dikarya</taxon>
        <taxon>Basidiomycota</taxon>
        <taxon>Agaricomycotina</taxon>
        <taxon>Agaricomycetes</taxon>
        <taxon>Polyporales</taxon>
        <taxon>Polyporaceae</taxon>
        <taxon>Trametes</taxon>
    </lineage>
</organism>
<dbReference type="EMBL" id="JANSHE010004894">
    <property type="protein sequence ID" value="KAJ2973956.1"/>
    <property type="molecule type" value="Genomic_DNA"/>
</dbReference>
<protein>
    <submittedName>
        <fullName evidence="1">Uncharacterized protein</fullName>
    </submittedName>
</protein>
<proteinExistence type="predicted"/>